<proteinExistence type="predicted"/>
<organism evidence="1">
    <name type="scientific">Erwinia amylovora ATCC BAA-2158</name>
    <dbReference type="NCBI Taxonomy" id="889211"/>
    <lineage>
        <taxon>Bacteria</taxon>
        <taxon>Pseudomonadati</taxon>
        <taxon>Pseudomonadota</taxon>
        <taxon>Gammaproteobacteria</taxon>
        <taxon>Enterobacterales</taxon>
        <taxon>Erwiniaceae</taxon>
        <taxon>Erwinia</taxon>
    </lineage>
</organism>
<gene>
    <name evidence="1" type="ORF">EAIL5_0537</name>
</gene>
<reference evidence="1" key="1">
    <citation type="journal article" date="2011" name="J. Bacteriol.">
        <title>Genome Sequence of an Erwinia amylovora Strain with Pathogenicity Restricted to Rubus Plants.</title>
        <authorList>
            <person name="Powney R."/>
            <person name="Smits T.H."/>
            <person name="Sawbridge T."/>
            <person name="Frey B."/>
            <person name="Blom J."/>
            <person name="Frey J.E."/>
            <person name="Plummer K.M."/>
            <person name="Beer S.V."/>
            <person name="Luck J."/>
            <person name="Duffy B."/>
            <person name="Rodoni B."/>
        </authorList>
    </citation>
    <scope>NUCLEOTIDE SEQUENCE</scope>
    <source>
        <strain evidence="1">ATCC BAA-2158</strain>
    </source>
</reference>
<protein>
    <submittedName>
        <fullName evidence="1">Uncharacterized protein</fullName>
    </submittedName>
</protein>
<name>E5B1K6_ERWAM</name>
<accession>E5B1K6</accession>
<evidence type="ECO:0000313" key="1">
    <source>
        <dbReference type="EMBL" id="CBX79357.1"/>
    </source>
</evidence>
<dbReference type="AlphaFoldDB" id="E5B1K6"/>
<sequence length="50" mass="5448">MYRFLTARSTAHHSAFGNGLKAGDMMDDDDGAESLDRVITGDSTFRLSPL</sequence>
<dbReference type="EMBL" id="FR719186">
    <property type="protein sequence ID" value="CBX79357.1"/>
    <property type="molecule type" value="Genomic_DNA"/>
</dbReference>